<evidence type="ECO:0000256" key="2">
    <source>
        <dbReference type="ARBA" id="ARBA00023157"/>
    </source>
</evidence>
<dbReference type="Gene3D" id="2.60.40.10">
    <property type="entry name" value="Immunoglobulins"/>
    <property type="match status" value="2"/>
</dbReference>
<dbReference type="GO" id="GO:0006955">
    <property type="term" value="P:immune response"/>
    <property type="evidence" value="ECO:0007669"/>
    <property type="project" value="TreeGrafter"/>
</dbReference>
<dbReference type="InParanoid" id="A0A671TN76"/>
<dbReference type="Pfam" id="PF13927">
    <property type="entry name" value="Ig_3"/>
    <property type="match status" value="1"/>
</dbReference>
<dbReference type="GO" id="GO:0004888">
    <property type="term" value="F:transmembrane signaling receptor activity"/>
    <property type="evidence" value="ECO:0007669"/>
    <property type="project" value="TreeGrafter"/>
</dbReference>
<dbReference type="PANTHER" id="PTHR11481:SF64">
    <property type="entry name" value="FC RECEPTOR-LIKE PROTEIN 4"/>
    <property type="match status" value="1"/>
</dbReference>
<proteinExistence type="predicted"/>
<dbReference type="GO" id="GO:0007166">
    <property type="term" value="P:cell surface receptor signaling pathway"/>
    <property type="evidence" value="ECO:0007669"/>
    <property type="project" value="TreeGrafter"/>
</dbReference>
<feature type="signal peptide" evidence="3">
    <location>
        <begin position="1"/>
        <end position="17"/>
    </location>
</feature>
<evidence type="ECO:0000313" key="6">
    <source>
        <dbReference type="Proteomes" id="UP000472265"/>
    </source>
</evidence>
<dbReference type="Proteomes" id="UP000472265">
    <property type="component" value="Chromosome 10"/>
</dbReference>
<dbReference type="SMART" id="SM00409">
    <property type="entry name" value="IG"/>
    <property type="match status" value="2"/>
</dbReference>
<dbReference type="GO" id="GO:0009897">
    <property type="term" value="C:external side of plasma membrane"/>
    <property type="evidence" value="ECO:0007669"/>
    <property type="project" value="TreeGrafter"/>
</dbReference>
<dbReference type="SUPFAM" id="SSF48726">
    <property type="entry name" value="Immunoglobulin"/>
    <property type="match status" value="2"/>
</dbReference>
<dbReference type="PROSITE" id="PS50835">
    <property type="entry name" value="IG_LIKE"/>
    <property type="match status" value="1"/>
</dbReference>
<dbReference type="SMART" id="SM00408">
    <property type="entry name" value="IGc2"/>
    <property type="match status" value="1"/>
</dbReference>
<keyword evidence="2" id="KW-1015">Disulfide bond</keyword>
<dbReference type="InterPro" id="IPR013783">
    <property type="entry name" value="Ig-like_fold"/>
</dbReference>
<protein>
    <recommendedName>
        <fullName evidence="4">Ig-like domain-containing protein</fullName>
    </recommendedName>
</protein>
<dbReference type="InterPro" id="IPR003599">
    <property type="entry name" value="Ig_sub"/>
</dbReference>
<evidence type="ECO:0000259" key="4">
    <source>
        <dbReference type="PROSITE" id="PS50835"/>
    </source>
</evidence>
<dbReference type="InterPro" id="IPR007110">
    <property type="entry name" value="Ig-like_dom"/>
</dbReference>
<organism evidence="5 6">
    <name type="scientific">Sparus aurata</name>
    <name type="common">Gilthead sea bream</name>
    <dbReference type="NCBI Taxonomy" id="8175"/>
    <lineage>
        <taxon>Eukaryota</taxon>
        <taxon>Metazoa</taxon>
        <taxon>Chordata</taxon>
        <taxon>Craniata</taxon>
        <taxon>Vertebrata</taxon>
        <taxon>Euteleostomi</taxon>
        <taxon>Actinopterygii</taxon>
        <taxon>Neopterygii</taxon>
        <taxon>Teleostei</taxon>
        <taxon>Neoteleostei</taxon>
        <taxon>Acanthomorphata</taxon>
        <taxon>Eupercaria</taxon>
        <taxon>Spariformes</taxon>
        <taxon>Sparidae</taxon>
        <taxon>Sparus</taxon>
    </lineage>
</organism>
<dbReference type="OMA" id="TCTIEYA"/>
<dbReference type="InterPro" id="IPR036179">
    <property type="entry name" value="Ig-like_dom_sf"/>
</dbReference>
<feature type="domain" description="Ig-like" evidence="4">
    <location>
        <begin position="103"/>
        <end position="183"/>
    </location>
</feature>
<feature type="chain" id="PRO_5025365850" description="Ig-like domain-containing protein" evidence="3">
    <location>
        <begin position="18"/>
        <end position="214"/>
    </location>
</feature>
<dbReference type="InterPro" id="IPR003598">
    <property type="entry name" value="Ig_sub2"/>
</dbReference>
<dbReference type="InterPro" id="IPR050488">
    <property type="entry name" value="Ig_Fc_receptor"/>
</dbReference>
<evidence type="ECO:0000256" key="1">
    <source>
        <dbReference type="ARBA" id="ARBA00022729"/>
    </source>
</evidence>
<accession>A0A671TN76</accession>
<keyword evidence="1 3" id="KW-0732">Signal</keyword>
<gene>
    <name evidence="5" type="primary">LOC115590451</name>
</gene>
<sequence>VNWVLINLVLCCSVSDAAVRIAPTRLQIFEYQSISFTCFGVNVLAGWRVRNANEFLKTCSNVTVTSTLTCTIEYAVISDSGEYWCEGGGGERSNTVHITVTDGSVILESPVLPVMEGEDVSLSCRKKKTSSNLPADFYKDGLHVESSSKGEMTIHRVSKSDEGNYKCNISGAGESPESWLHVRGKCDKVKQSMLVFSFLLLFHQVNSRYKLQLN</sequence>
<dbReference type="GeneTree" id="ENSGT00990000204125"/>
<evidence type="ECO:0000313" key="5">
    <source>
        <dbReference type="Ensembl" id="ENSSAUP00010002715.1"/>
    </source>
</evidence>
<name>A0A671TN76_SPAAU</name>
<evidence type="ECO:0000256" key="3">
    <source>
        <dbReference type="SAM" id="SignalP"/>
    </source>
</evidence>
<reference evidence="5" key="2">
    <citation type="submission" date="2025-08" db="UniProtKB">
        <authorList>
            <consortium name="Ensembl"/>
        </authorList>
    </citation>
    <scope>IDENTIFICATION</scope>
</reference>
<reference evidence="5" key="3">
    <citation type="submission" date="2025-09" db="UniProtKB">
        <authorList>
            <consortium name="Ensembl"/>
        </authorList>
    </citation>
    <scope>IDENTIFICATION</scope>
</reference>
<dbReference type="PANTHER" id="PTHR11481">
    <property type="entry name" value="IMMUNOGLOBULIN FC RECEPTOR"/>
    <property type="match status" value="1"/>
</dbReference>
<reference evidence="5" key="1">
    <citation type="submission" date="2021-04" db="EMBL/GenBank/DDBJ databases">
        <authorList>
            <consortium name="Wellcome Sanger Institute Data Sharing"/>
        </authorList>
    </citation>
    <scope>NUCLEOTIDE SEQUENCE [LARGE SCALE GENOMIC DNA]</scope>
</reference>
<dbReference type="AlphaFoldDB" id="A0A671TN76"/>
<keyword evidence="6" id="KW-1185">Reference proteome</keyword>
<dbReference type="Ensembl" id="ENSSAUT00010002871.1">
    <property type="protein sequence ID" value="ENSSAUP00010002715.1"/>
    <property type="gene ID" value="ENSSAUG00010001348.1"/>
</dbReference>